<dbReference type="GO" id="GO:0003677">
    <property type="term" value="F:DNA binding"/>
    <property type="evidence" value="ECO:0007669"/>
    <property type="project" value="UniProtKB-KW"/>
</dbReference>
<dbReference type="SUPFAM" id="SSF46894">
    <property type="entry name" value="C-terminal effector domain of the bipartite response regulators"/>
    <property type="match status" value="1"/>
</dbReference>
<dbReference type="AlphaFoldDB" id="A0A918CU98"/>
<accession>A0A918CU98</accession>
<dbReference type="InterPro" id="IPR039420">
    <property type="entry name" value="WalR-like"/>
</dbReference>
<dbReference type="Gene3D" id="1.25.40.10">
    <property type="entry name" value="Tetratricopeptide repeat domain"/>
    <property type="match status" value="1"/>
</dbReference>
<feature type="region of interest" description="Disordered" evidence="2">
    <location>
        <begin position="501"/>
        <end position="534"/>
    </location>
</feature>
<evidence type="ECO:0000313" key="5">
    <source>
        <dbReference type="Proteomes" id="UP000653411"/>
    </source>
</evidence>
<name>A0A918CU98_9ACTN</name>
<feature type="compositionally biased region" description="Low complexity" evidence="2">
    <location>
        <begin position="445"/>
        <end position="467"/>
    </location>
</feature>
<evidence type="ECO:0000256" key="1">
    <source>
        <dbReference type="ARBA" id="ARBA00023125"/>
    </source>
</evidence>
<feature type="compositionally biased region" description="Basic and acidic residues" evidence="2">
    <location>
        <begin position="1"/>
        <end position="12"/>
    </location>
</feature>
<evidence type="ECO:0000256" key="2">
    <source>
        <dbReference type="SAM" id="MobiDB-lite"/>
    </source>
</evidence>
<dbReference type="SMART" id="SM00421">
    <property type="entry name" value="HTH_LUXR"/>
    <property type="match status" value="1"/>
</dbReference>
<dbReference type="PANTHER" id="PTHR43214">
    <property type="entry name" value="TWO-COMPONENT RESPONSE REGULATOR"/>
    <property type="match status" value="1"/>
</dbReference>
<feature type="domain" description="HTH luxR-type" evidence="3">
    <location>
        <begin position="719"/>
        <end position="784"/>
    </location>
</feature>
<feature type="compositionally biased region" description="Low complexity" evidence="2">
    <location>
        <begin position="509"/>
        <end position="534"/>
    </location>
</feature>
<dbReference type="Pfam" id="PF00196">
    <property type="entry name" value="GerE"/>
    <property type="match status" value="1"/>
</dbReference>
<dbReference type="EMBL" id="BMML01000016">
    <property type="protein sequence ID" value="GGN28000.1"/>
    <property type="molecule type" value="Genomic_DNA"/>
</dbReference>
<dbReference type="Gene3D" id="1.10.10.10">
    <property type="entry name" value="Winged helix-like DNA-binding domain superfamily/Winged helix DNA-binding domain"/>
    <property type="match status" value="1"/>
</dbReference>
<dbReference type="PROSITE" id="PS50043">
    <property type="entry name" value="HTH_LUXR_2"/>
    <property type="match status" value="1"/>
</dbReference>
<gene>
    <name evidence="4" type="ORF">GCM10011578_063720</name>
</gene>
<dbReference type="RefSeq" id="WP_189266304.1">
    <property type="nucleotide sequence ID" value="NZ_BMML01000016.1"/>
</dbReference>
<proteinExistence type="predicted"/>
<dbReference type="InterPro" id="IPR011990">
    <property type="entry name" value="TPR-like_helical_dom_sf"/>
</dbReference>
<keyword evidence="1" id="KW-0238">DNA-binding</keyword>
<dbReference type="Proteomes" id="UP000653411">
    <property type="component" value="Unassembled WGS sequence"/>
</dbReference>
<organism evidence="4 5">
    <name type="scientific">Streptomyces fuscichromogenes</name>
    <dbReference type="NCBI Taxonomy" id="1324013"/>
    <lineage>
        <taxon>Bacteria</taxon>
        <taxon>Bacillati</taxon>
        <taxon>Actinomycetota</taxon>
        <taxon>Actinomycetes</taxon>
        <taxon>Kitasatosporales</taxon>
        <taxon>Streptomycetaceae</taxon>
        <taxon>Streptomyces</taxon>
    </lineage>
</organism>
<keyword evidence="5" id="KW-1185">Reference proteome</keyword>
<reference evidence="4" key="1">
    <citation type="journal article" date="2014" name="Int. J. Syst. Evol. Microbiol.">
        <title>Complete genome sequence of Corynebacterium casei LMG S-19264T (=DSM 44701T), isolated from a smear-ripened cheese.</title>
        <authorList>
            <consortium name="US DOE Joint Genome Institute (JGI-PGF)"/>
            <person name="Walter F."/>
            <person name="Albersmeier A."/>
            <person name="Kalinowski J."/>
            <person name="Ruckert C."/>
        </authorList>
    </citation>
    <scope>NUCLEOTIDE SEQUENCE</scope>
    <source>
        <strain evidence="4">CGMCC 4.7110</strain>
    </source>
</reference>
<comment type="caution">
    <text evidence="4">The sequence shown here is derived from an EMBL/GenBank/DDBJ whole genome shotgun (WGS) entry which is preliminary data.</text>
</comment>
<dbReference type="SUPFAM" id="SSF48452">
    <property type="entry name" value="TPR-like"/>
    <property type="match status" value="1"/>
</dbReference>
<protein>
    <recommendedName>
        <fullName evidence="3">HTH luxR-type domain-containing protein</fullName>
    </recommendedName>
</protein>
<dbReference type="InterPro" id="IPR036388">
    <property type="entry name" value="WH-like_DNA-bd_sf"/>
</dbReference>
<feature type="region of interest" description="Disordered" evidence="2">
    <location>
        <begin position="445"/>
        <end position="479"/>
    </location>
</feature>
<dbReference type="InterPro" id="IPR016032">
    <property type="entry name" value="Sig_transdc_resp-reg_C-effctor"/>
</dbReference>
<dbReference type="PRINTS" id="PR00038">
    <property type="entry name" value="HTHLUXR"/>
</dbReference>
<evidence type="ECO:0000259" key="3">
    <source>
        <dbReference type="PROSITE" id="PS50043"/>
    </source>
</evidence>
<dbReference type="InterPro" id="IPR000792">
    <property type="entry name" value="Tscrpt_reg_LuxR_C"/>
</dbReference>
<dbReference type="CDD" id="cd06170">
    <property type="entry name" value="LuxR_C_like"/>
    <property type="match status" value="1"/>
</dbReference>
<sequence length="791" mass="82039">MDREPDAYREPGEQAASDADAERRLLAADRLCPDSGAFLAALYVLAGEHPPATVARVASVPAAARIVDLLLGLGLVVRVDGPRGSGRVAFARESDQRLVRARLSPTRWRALHRAAAEVLDPGPALAHRARAADRPDPVLAAALEEAAFDAGAPEDGTGVGVGVGVPSRQLLLWAADLTADRDERERRVLLAAMHDVYGEEFRDDDLWTRVEALPPSPLRYCALAGRALLEHRLGLAVDHLRAASRALATGDADAAAGRAPSGRSHGDRALSAAAAVETVRAAVACRTARGSTAVEAATRALDAATGDPVQIRTARRLLLVGRSYTEGPHGVLRSLDEGPPAAVASATVPEHRTRAPELRDSALLLLRGECRVLAGDLEAAARDLDSLVRRLDARPGHPDRLRALERLAIAHFLLGSWREADSAVDGIGEGVDDTAGRALRAMLSAARGAGPAPRRGVPTPTGGSAPAPGSPPVGRSVSWAVPAGRSAGAAAPAGGAVPMGRSAPGGGAAPVPGSESAGGAAPAPRTAPAPGAVTASVEPDRLAVAACADAVALLAHGRHADILTALTWLTSDSAGLGDAPAKFAPLWLPVYAEAAVETAASAAAEAGLAQLREHAERSPYLMVTFHRLAGRAAELRRDPTTAAAAYEAGLLATEGRAQVPPLHRAQLDHAYGRFLCALGRTTTGLGWLQRAQDDFASLGADAFARNCARDRAAVTRGAAPSPDVALTEREETVAGLVASGLTNRQVAERLLISAKAVEYHLGKIYRKLGVRTRSELTTSRPSSPERGRWSG</sequence>
<dbReference type="GO" id="GO:0006355">
    <property type="term" value="P:regulation of DNA-templated transcription"/>
    <property type="evidence" value="ECO:0007669"/>
    <property type="project" value="InterPro"/>
</dbReference>
<reference evidence="4" key="2">
    <citation type="submission" date="2020-09" db="EMBL/GenBank/DDBJ databases">
        <authorList>
            <person name="Sun Q."/>
            <person name="Zhou Y."/>
        </authorList>
    </citation>
    <scope>NUCLEOTIDE SEQUENCE</scope>
    <source>
        <strain evidence="4">CGMCC 4.7110</strain>
    </source>
</reference>
<evidence type="ECO:0000313" key="4">
    <source>
        <dbReference type="EMBL" id="GGN28000.1"/>
    </source>
</evidence>
<feature type="region of interest" description="Disordered" evidence="2">
    <location>
        <begin position="1"/>
        <end position="20"/>
    </location>
</feature>